<comment type="caution">
    <text evidence="1">The sequence shown here is derived from an EMBL/GenBank/DDBJ whole genome shotgun (WGS) entry which is preliminary data.</text>
</comment>
<evidence type="ECO:0000313" key="2">
    <source>
        <dbReference type="Proteomes" id="UP000287651"/>
    </source>
</evidence>
<name>A0A427AG35_ENSVE</name>
<evidence type="ECO:0000313" key="1">
    <source>
        <dbReference type="EMBL" id="RRT75205.1"/>
    </source>
</evidence>
<gene>
    <name evidence="1" type="ORF">B296_00022547</name>
</gene>
<dbReference type="EMBL" id="AMZH03002551">
    <property type="protein sequence ID" value="RRT75205.1"/>
    <property type="molecule type" value="Genomic_DNA"/>
</dbReference>
<dbReference type="AlphaFoldDB" id="A0A427AG35"/>
<sequence length="110" mass="11980">MWDPPSLSFSCEVPLLHAIAWPCPDDCSLCTCGLSQSLGPSRPPGPNLQVRCHHTRFCCPTITSAPPTTTLAPCRTNFCSTDCKLFSLHRSKIDSLTGARSCRGMITEKI</sequence>
<protein>
    <submittedName>
        <fullName evidence="1">Uncharacterized protein</fullName>
    </submittedName>
</protein>
<proteinExistence type="predicted"/>
<accession>A0A427AG35</accession>
<dbReference type="Proteomes" id="UP000287651">
    <property type="component" value="Unassembled WGS sequence"/>
</dbReference>
<reference evidence="1 2" key="1">
    <citation type="journal article" date="2014" name="Agronomy (Basel)">
        <title>A Draft Genome Sequence for Ensete ventricosum, the Drought-Tolerant Tree Against Hunger.</title>
        <authorList>
            <person name="Harrison J."/>
            <person name="Moore K.A."/>
            <person name="Paszkiewicz K."/>
            <person name="Jones T."/>
            <person name="Grant M."/>
            <person name="Ambacheew D."/>
            <person name="Muzemil S."/>
            <person name="Studholme D.J."/>
        </authorList>
    </citation>
    <scope>NUCLEOTIDE SEQUENCE [LARGE SCALE GENOMIC DNA]</scope>
</reference>
<organism evidence="1 2">
    <name type="scientific">Ensete ventricosum</name>
    <name type="common">Abyssinian banana</name>
    <name type="synonym">Musa ensete</name>
    <dbReference type="NCBI Taxonomy" id="4639"/>
    <lineage>
        <taxon>Eukaryota</taxon>
        <taxon>Viridiplantae</taxon>
        <taxon>Streptophyta</taxon>
        <taxon>Embryophyta</taxon>
        <taxon>Tracheophyta</taxon>
        <taxon>Spermatophyta</taxon>
        <taxon>Magnoliopsida</taxon>
        <taxon>Liliopsida</taxon>
        <taxon>Zingiberales</taxon>
        <taxon>Musaceae</taxon>
        <taxon>Ensete</taxon>
    </lineage>
</organism>